<evidence type="ECO:0000313" key="3">
    <source>
        <dbReference type="EMBL" id="PVX52349.1"/>
    </source>
</evidence>
<organism evidence="3 4">
    <name type="scientific">Balneicella halophila</name>
    <dbReference type="NCBI Taxonomy" id="1537566"/>
    <lineage>
        <taxon>Bacteria</taxon>
        <taxon>Pseudomonadati</taxon>
        <taxon>Bacteroidota</taxon>
        <taxon>Bacteroidia</taxon>
        <taxon>Bacteroidales</taxon>
        <taxon>Balneicellaceae</taxon>
        <taxon>Balneicella</taxon>
    </lineage>
</organism>
<dbReference type="InterPro" id="IPR045743">
    <property type="entry name" value="DUF6089"/>
</dbReference>
<keyword evidence="1" id="KW-0732">Signal</keyword>
<comment type="caution">
    <text evidence="3">The sequence shown here is derived from an EMBL/GenBank/DDBJ whole genome shotgun (WGS) entry which is preliminary data.</text>
</comment>
<accession>A0A7L4URS2</accession>
<dbReference type="EMBL" id="QENZ01000003">
    <property type="protein sequence ID" value="PVX52349.1"/>
    <property type="molecule type" value="Genomic_DNA"/>
</dbReference>
<gene>
    <name evidence="3" type="ORF">C7377_0663</name>
</gene>
<proteinExistence type="predicted"/>
<feature type="chain" id="PRO_5029797672" evidence="1">
    <location>
        <begin position="19"/>
        <end position="227"/>
    </location>
</feature>
<protein>
    <submittedName>
        <fullName evidence="3">Outer membrane protein with beta-barrel domain</fullName>
    </submittedName>
</protein>
<dbReference type="AlphaFoldDB" id="A0A7L4URS2"/>
<dbReference type="RefSeq" id="WP_116495887.1">
    <property type="nucleotide sequence ID" value="NZ_QENZ01000003.1"/>
</dbReference>
<dbReference type="Pfam" id="PF19573">
    <property type="entry name" value="DUF6089"/>
    <property type="match status" value="1"/>
</dbReference>
<sequence length="227" mass="26032">MKYLFYTVFALFPCFAFGQPASSIDIGAGVGMSSYYGDINQNKLFYNPNISFDGIIRYNFSNRYSLRANVMSTKLKADDIDFENPYQQSRKEFFVRNIFEIGVLGEVNFFPYINPHEWGHSLSTIYATLGAGYAVSYVTGQEDIGSSSIIFGVGYKRVLTRRFAVEAEWAFRKLVNDEFDNVVDPIKTGETSKLFNNDWYNVIGVRLTYNFWQNGGKCRTFEKDTDL</sequence>
<dbReference type="SUPFAM" id="SSF56925">
    <property type="entry name" value="OMPA-like"/>
    <property type="match status" value="1"/>
</dbReference>
<evidence type="ECO:0000259" key="2">
    <source>
        <dbReference type="Pfam" id="PF19573"/>
    </source>
</evidence>
<feature type="signal peptide" evidence="1">
    <location>
        <begin position="1"/>
        <end position="18"/>
    </location>
</feature>
<evidence type="ECO:0000256" key="1">
    <source>
        <dbReference type="SAM" id="SignalP"/>
    </source>
</evidence>
<dbReference type="OrthoDB" id="654178at2"/>
<name>A0A7L4URS2_BALHA</name>
<evidence type="ECO:0000313" key="4">
    <source>
        <dbReference type="Proteomes" id="UP000251835"/>
    </source>
</evidence>
<keyword evidence="4" id="KW-1185">Reference proteome</keyword>
<dbReference type="InterPro" id="IPR011250">
    <property type="entry name" value="OMP/PagP_B-barrel"/>
</dbReference>
<reference evidence="3 4" key="1">
    <citation type="submission" date="2018-05" db="EMBL/GenBank/DDBJ databases">
        <title>Genomic Encyclopedia of Type Strains, Phase IV (KMG-IV): sequencing the most valuable type-strain genomes for metagenomic binning, comparative biology and taxonomic classification.</title>
        <authorList>
            <person name="Goeker M."/>
        </authorList>
    </citation>
    <scope>NUCLEOTIDE SEQUENCE [LARGE SCALE GENOMIC DNA]</scope>
    <source>
        <strain evidence="3 4">DSM 28579</strain>
    </source>
</reference>
<feature type="domain" description="DUF6089" evidence="2">
    <location>
        <begin position="6"/>
        <end position="218"/>
    </location>
</feature>
<dbReference type="Proteomes" id="UP000251835">
    <property type="component" value="Unassembled WGS sequence"/>
</dbReference>